<evidence type="ECO:0000313" key="1">
    <source>
        <dbReference type="Proteomes" id="UP000887581"/>
    </source>
</evidence>
<keyword evidence="1" id="KW-1185">Reference proteome</keyword>
<reference evidence="2" key="1">
    <citation type="submission" date="2022-11" db="UniProtKB">
        <authorList>
            <consortium name="WormBaseParasite"/>
        </authorList>
    </citation>
    <scope>IDENTIFICATION</scope>
</reference>
<accession>A0A915PYV5</accession>
<name>A0A915PYV5_9BILA</name>
<dbReference type="AlphaFoldDB" id="A0A915PYV5"/>
<organism evidence="1 2">
    <name type="scientific">Setaria digitata</name>
    <dbReference type="NCBI Taxonomy" id="48799"/>
    <lineage>
        <taxon>Eukaryota</taxon>
        <taxon>Metazoa</taxon>
        <taxon>Ecdysozoa</taxon>
        <taxon>Nematoda</taxon>
        <taxon>Chromadorea</taxon>
        <taxon>Rhabditida</taxon>
        <taxon>Spirurina</taxon>
        <taxon>Spiruromorpha</taxon>
        <taxon>Filarioidea</taxon>
        <taxon>Setariidae</taxon>
        <taxon>Setaria</taxon>
    </lineage>
</organism>
<proteinExistence type="predicted"/>
<sequence>MLQVVFMSTQKQKSAETVLDRVLRSLMNQICHTGKRDNQVWTELHQELLDRTENRGKLLSESFGSSAEAKECHGQLDRRHRGKMLLCETA</sequence>
<protein>
    <submittedName>
        <fullName evidence="2">Uncharacterized protein</fullName>
    </submittedName>
</protein>
<dbReference type="Proteomes" id="UP000887581">
    <property type="component" value="Unplaced"/>
</dbReference>
<evidence type="ECO:0000313" key="2">
    <source>
        <dbReference type="WBParaSite" id="sdigi.contig372.g7830.t1"/>
    </source>
</evidence>
<dbReference type="WBParaSite" id="sdigi.contig372.g7830.t1">
    <property type="protein sequence ID" value="sdigi.contig372.g7830.t1"/>
    <property type="gene ID" value="sdigi.contig372.g7830"/>
</dbReference>